<dbReference type="STRING" id="1801743.A2824_02315"/>
<name>A0A1F6VLN0_9BACT</name>
<organism evidence="2 3">
    <name type="scientific">Candidatus Nomurabacteria bacterium RIFCSPHIGHO2_01_FULL_42_16</name>
    <dbReference type="NCBI Taxonomy" id="1801743"/>
    <lineage>
        <taxon>Bacteria</taxon>
        <taxon>Candidatus Nomuraibacteriota</taxon>
    </lineage>
</organism>
<evidence type="ECO:0000313" key="2">
    <source>
        <dbReference type="EMBL" id="OGI70385.1"/>
    </source>
</evidence>
<evidence type="ECO:0000256" key="1">
    <source>
        <dbReference type="SAM" id="Coils"/>
    </source>
</evidence>
<evidence type="ECO:0000313" key="3">
    <source>
        <dbReference type="Proteomes" id="UP000178059"/>
    </source>
</evidence>
<dbReference type="AlphaFoldDB" id="A0A1F6VLN0"/>
<gene>
    <name evidence="2" type="ORF">A2824_02315</name>
</gene>
<proteinExistence type="predicted"/>
<feature type="coiled-coil region" evidence="1">
    <location>
        <begin position="54"/>
        <end position="96"/>
    </location>
</feature>
<dbReference type="EMBL" id="MFTT01000008">
    <property type="protein sequence ID" value="OGI70385.1"/>
    <property type="molecule type" value="Genomic_DNA"/>
</dbReference>
<protein>
    <submittedName>
        <fullName evidence="2">Uncharacterized protein</fullName>
    </submittedName>
</protein>
<dbReference type="Proteomes" id="UP000178059">
    <property type="component" value="Unassembled WGS sequence"/>
</dbReference>
<accession>A0A1F6VLN0</accession>
<comment type="caution">
    <text evidence="2">The sequence shown here is derived from an EMBL/GenBank/DDBJ whole genome shotgun (WGS) entry which is preliminary data.</text>
</comment>
<reference evidence="2 3" key="1">
    <citation type="journal article" date="2016" name="Nat. Commun.">
        <title>Thousands of microbial genomes shed light on interconnected biogeochemical processes in an aquifer system.</title>
        <authorList>
            <person name="Anantharaman K."/>
            <person name="Brown C.T."/>
            <person name="Hug L.A."/>
            <person name="Sharon I."/>
            <person name="Castelle C.J."/>
            <person name="Probst A.J."/>
            <person name="Thomas B.C."/>
            <person name="Singh A."/>
            <person name="Wilkins M.J."/>
            <person name="Karaoz U."/>
            <person name="Brodie E.L."/>
            <person name="Williams K.H."/>
            <person name="Hubbard S.S."/>
            <person name="Banfield J.F."/>
        </authorList>
    </citation>
    <scope>NUCLEOTIDE SEQUENCE [LARGE SCALE GENOMIC DNA]</scope>
</reference>
<keyword evidence="1" id="KW-0175">Coiled coil</keyword>
<sequence>MKTNEVLSAAGRVVYYREELRTFLPILKENHSPISLVQFFSKILDLLRNFHSEKENLVILIEFLNEKKNLAKEKDRQRLENEIEALQWTMGEIKRVAIKISEFKKLLKCVSDDDAIIISDYEMLEKTAETCLLSEVKEKKTLFLETPWHDVFREDIKYIMGCLDNISTINMFNTRLN</sequence>